<evidence type="ECO:0000313" key="1">
    <source>
        <dbReference type="EMBL" id="KJH52155.1"/>
    </source>
</evidence>
<proteinExistence type="predicted"/>
<organism evidence="1 2">
    <name type="scientific">Dictyocaulus viviparus</name>
    <name type="common">Bovine lungworm</name>
    <dbReference type="NCBI Taxonomy" id="29172"/>
    <lineage>
        <taxon>Eukaryota</taxon>
        <taxon>Metazoa</taxon>
        <taxon>Ecdysozoa</taxon>
        <taxon>Nematoda</taxon>
        <taxon>Chromadorea</taxon>
        <taxon>Rhabditida</taxon>
        <taxon>Rhabditina</taxon>
        <taxon>Rhabditomorpha</taxon>
        <taxon>Strongyloidea</taxon>
        <taxon>Metastrongylidae</taxon>
        <taxon>Dictyocaulus</taxon>
    </lineage>
</organism>
<protein>
    <submittedName>
        <fullName evidence="1">Uncharacterized protein</fullName>
    </submittedName>
</protein>
<gene>
    <name evidence="1" type="ORF">DICVIV_01620</name>
</gene>
<dbReference type="EMBL" id="KN716169">
    <property type="protein sequence ID" value="KJH52155.1"/>
    <property type="molecule type" value="Genomic_DNA"/>
</dbReference>
<dbReference type="AlphaFoldDB" id="A0A0D8Y5Y8"/>
<name>A0A0D8Y5Y8_DICVI</name>
<dbReference type="Proteomes" id="UP000053766">
    <property type="component" value="Unassembled WGS sequence"/>
</dbReference>
<reference evidence="1 2" key="1">
    <citation type="submission" date="2013-11" db="EMBL/GenBank/DDBJ databases">
        <title>Draft genome of the bovine lungworm Dictyocaulus viviparus.</title>
        <authorList>
            <person name="Mitreva M."/>
        </authorList>
    </citation>
    <scope>NUCLEOTIDE SEQUENCE [LARGE SCALE GENOMIC DNA]</scope>
    <source>
        <strain evidence="1 2">HannoverDv2000</strain>
    </source>
</reference>
<sequence>MYFEEVAASLNDESALLCENAALWIVGRVSFARISSLQNSSALLRVFFVGLTTAESRLVPAFFIVVCITLSTINEGLEYIDSSKCSGIVMGRYSVGYFK</sequence>
<evidence type="ECO:0000313" key="2">
    <source>
        <dbReference type="Proteomes" id="UP000053766"/>
    </source>
</evidence>
<keyword evidence="2" id="KW-1185">Reference proteome</keyword>
<accession>A0A0D8Y5Y8</accession>
<reference evidence="2" key="2">
    <citation type="journal article" date="2016" name="Sci. Rep.">
        <title>Dictyocaulus viviparus genome, variome and transcriptome elucidate lungworm biology and support future intervention.</title>
        <authorList>
            <person name="McNulty S.N."/>
            <person name="Strube C."/>
            <person name="Rosa B.A."/>
            <person name="Martin J.C."/>
            <person name="Tyagi R."/>
            <person name="Choi Y.J."/>
            <person name="Wang Q."/>
            <person name="Hallsworth Pepin K."/>
            <person name="Zhang X."/>
            <person name="Ozersky P."/>
            <person name="Wilson R.K."/>
            <person name="Sternberg P.W."/>
            <person name="Gasser R.B."/>
            <person name="Mitreva M."/>
        </authorList>
    </citation>
    <scope>NUCLEOTIDE SEQUENCE [LARGE SCALE GENOMIC DNA]</scope>
    <source>
        <strain evidence="2">HannoverDv2000</strain>
    </source>
</reference>